<evidence type="ECO:0000313" key="2">
    <source>
        <dbReference type="Proteomes" id="UP000001194"/>
    </source>
</evidence>
<keyword evidence="2" id="KW-1185">Reference proteome</keyword>
<organism evidence="2">
    <name type="scientific">Laccaria bicolor (strain S238N-H82 / ATCC MYA-4686)</name>
    <name type="common">Bicoloured deceiver</name>
    <name type="synonym">Laccaria laccata var. bicolor</name>
    <dbReference type="NCBI Taxonomy" id="486041"/>
    <lineage>
        <taxon>Eukaryota</taxon>
        <taxon>Fungi</taxon>
        <taxon>Dikarya</taxon>
        <taxon>Basidiomycota</taxon>
        <taxon>Agaricomycotina</taxon>
        <taxon>Agaricomycetes</taxon>
        <taxon>Agaricomycetidae</taxon>
        <taxon>Agaricales</taxon>
        <taxon>Agaricineae</taxon>
        <taxon>Hydnangiaceae</taxon>
        <taxon>Laccaria</taxon>
    </lineage>
</organism>
<dbReference type="GeneID" id="6078070"/>
<protein>
    <submittedName>
        <fullName evidence="1">Predicted protein</fullName>
    </submittedName>
</protein>
<reference evidence="1 2" key="1">
    <citation type="journal article" date="2008" name="Nature">
        <title>The genome of Laccaria bicolor provides insights into mycorrhizal symbiosis.</title>
        <authorList>
            <person name="Martin F."/>
            <person name="Aerts A."/>
            <person name="Ahren D."/>
            <person name="Brun A."/>
            <person name="Danchin E.G.J."/>
            <person name="Duchaussoy F."/>
            <person name="Gibon J."/>
            <person name="Kohler A."/>
            <person name="Lindquist E."/>
            <person name="Pereda V."/>
            <person name="Salamov A."/>
            <person name="Shapiro H.J."/>
            <person name="Wuyts J."/>
            <person name="Blaudez D."/>
            <person name="Buee M."/>
            <person name="Brokstein P."/>
            <person name="Canbaeck B."/>
            <person name="Cohen D."/>
            <person name="Courty P.E."/>
            <person name="Coutinho P.M."/>
            <person name="Delaruelle C."/>
            <person name="Detter J.C."/>
            <person name="Deveau A."/>
            <person name="DiFazio S."/>
            <person name="Duplessis S."/>
            <person name="Fraissinet-Tachet L."/>
            <person name="Lucic E."/>
            <person name="Frey-Klett P."/>
            <person name="Fourrey C."/>
            <person name="Feussner I."/>
            <person name="Gay G."/>
            <person name="Grimwood J."/>
            <person name="Hoegger P.J."/>
            <person name="Jain P."/>
            <person name="Kilaru S."/>
            <person name="Labbe J."/>
            <person name="Lin Y.C."/>
            <person name="Legue V."/>
            <person name="Le Tacon F."/>
            <person name="Marmeisse R."/>
            <person name="Melayah D."/>
            <person name="Montanini B."/>
            <person name="Muratet M."/>
            <person name="Nehls U."/>
            <person name="Niculita-Hirzel H."/>
            <person name="Oudot-Le Secq M.P."/>
            <person name="Peter M."/>
            <person name="Quesneville H."/>
            <person name="Rajashekar B."/>
            <person name="Reich M."/>
            <person name="Rouhier N."/>
            <person name="Schmutz J."/>
            <person name="Yin T."/>
            <person name="Chalot M."/>
            <person name="Henrissat B."/>
            <person name="Kuees U."/>
            <person name="Lucas S."/>
            <person name="Van de Peer Y."/>
            <person name="Podila G.K."/>
            <person name="Polle A."/>
            <person name="Pukkila P.J."/>
            <person name="Richardson P.M."/>
            <person name="Rouze P."/>
            <person name="Sanders I.R."/>
            <person name="Stajich J.E."/>
            <person name="Tunlid A."/>
            <person name="Tuskan G."/>
            <person name="Grigoriev I.V."/>
        </authorList>
    </citation>
    <scope>NUCLEOTIDE SEQUENCE [LARGE SCALE GENOMIC DNA]</scope>
    <source>
        <strain evidence="2">S238N-H82 / ATCC MYA-4686</strain>
    </source>
</reference>
<dbReference type="RefSeq" id="XP_001882398.1">
    <property type="nucleotide sequence ID" value="XM_001882363.1"/>
</dbReference>
<proteinExistence type="predicted"/>
<dbReference type="KEGG" id="lbc:LACBIDRAFT_299293"/>
<dbReference type="Proteomes" id="UP000001194">
    <property type="component" value="Unassembled WGS sequence"/>
</dbReference>
<dbReference type="HOGENOM" id="CLU_2722646_0_0_1"/>
<dbReference type="EMBL" id="DS547106">
    <property type="protein sequence ID" value="EDR07025.1"/>
    <property type="molecule type" value="Genomic_DNA"/>
</dbReference>
<gene>
    <name evidence="1" type="ORF">LACBIDRAFT_299293</name>
</gene>
<sequence>MKVDFVVPSSCTLLCTGTSSRPPSFPSPPSGSEAKQFFTLLTFLPADVDRWEGHSNPTDARLHFGIWGLGGD</sequence>
<dbReference type="InParanoid" id="B0DEF8"/>
<accession>B0DEF8</accession>
<dbReference type="AlphaFoldDB" id="B0DEF8"/>
<name>B0DEF8_LACBS</name>
<evidence type="ECO:0000313" key="1">
    <source>
        <dbReference type="EMBL" id="EDR07025.1"/>
    </source>
</evidence>